<dbReference type="RefSeq" id="WP_138286374.1">
    <property type="nucleotide sequence ID" value="NZ_CP058350.1"/>
</dbReference>
<name>A0ABX6QRN2_9HYPH</name>
<dbReference type="EMBL" id="CP058350">
    <property type="protein sequence ID" value="QLF70825.1"/>
    <property type="molecule type" value="Genomic_DNA"/>
</dbReference>
<accession>A0ABX6QRN2</accession>
<keyword evidence="1" id="KW-0732">Signal</keyword>
<sequence length="120" mass="12694">MNSAIKLALAAAMSVTALSGVAVAQTTNSTNTTTSTPLRGGDATEGFTIIYFDSLDNDTNREQHTRLEQMMADDAAMAEAQAKIAADPAIVAELQERSIELQNVIDVQTAADGSMVVYVR</sequence>
<proteinExistence type="predicted"/>
<evidence type="ECO:0000256" key="1">
    <source>
        <dbReference type="SAM" id="SignalP"/>
    </source>
</evidence>
<organism evidence="2 3">
    <name type="scientific">Peteryoungia desertarenae</name>
    <dbReference type="NCBI Taxonomy" id="1813451"/>
    <lineage>
        <taxon>Bacteria</taxon>
        <taxon>Pseudomonadati</taxon>
        <taxon>Pseudomonadota</taxon>
        <taxon>Alphaproteobacteria</taxon>
        <taxon>Hyphomicrobiales</taxon>
        <taxon>Rhizobiaceae</taxon>
        <taxon>Peteryoungia</taxon>
    </lineage>
</organism>
<feature type="signal peptide" evidence="1">
    <location>
        <begin position="1"/>
        <end position="24"/>
    </location>
</feature>
<protein>
    <submittedName>
        <fullName evidence="2">Uncharacterized protein</fullName>
    </submittedName>
</protein>
<gene>
    <name evidence="2" type="ORF">FE840_015455</name>
</gene>
<dbReference type="Proteomes" id="UP000308530">
    <property type="component" value="Chromosome"/>
</dbReference>
<evidence type="ECO:0000313" key="2">
    <source>
        <dbReference type="EMBL" id="QLF70825.1"/>
    </source>
</evidence>
<reference evidence="2 3" key="1">
    <citation type="submission" date="2020-06" db="EMBL/GenBank/DDBJ databases">
        <title>Genome sequence of Rhizobium sp strain ADMK78.</title>
        <authorList>
            <person name="Rahi P."/>
        </authorList>
    </citation>
    <scope>NUCLEOTIDE SEQUENCE [LARGE SCALE GENOMIC DNA]</scope>
    <source>
        <strain evidence="2 3">ADMK78</strain>
    </source>
</reference>
<evidence type="ECO:0000313" key="3">
    <source>
        <dbReference type="Proteomes" id="UP000308530"/>
    </source>
</evidence>
<keyword evidence="3" id="KW-1185">Reference proteome</keyword>
<feature type="chain" id="PRO_5047466786" evidence="1">
    <location>
        <begin position="25"/>
        <end position="120"/>
    </location>
</feature>